<name>A0A8T0QBG9_PANVG</name>
<reference evidence="2" key="1">
    <citation type="submission" date="2020-05" db="EMBL/GenBank/DDBJ databases">
        <title>WGS assembly of Panicum virgatum.</title>
        <authorList>
            <person name="Lovell J.T."/>
            <person name="Jenkins J."/>
            <person name="Shu S."/>
            <person name="Juenger T.E."/>
            <person name="Schmutz J."/>
        </authorList>
    </citation>
    <scope>NUCLEOTIDE SEQUENCE</scope>
    <source>
        <strain evidence="2">AP13</strain>
    </source>
</reference>
<organism evidence="2 3">
    <name type="scientific">Panicum virgatum</name>
    <name type="common">Blackwell switchgrass</name>
    <dbReference type="NCBI Taxonomy" id="38727"/>
    <lineage>
        <taxon>Eukaryota</taxon>
        <taxon>Viridiplantae</taxon>
        <taxon>Streptophyta</taxon>
        <taxon>Embryophyta</taxon>
        <taxon>Tracheophyta</taxon>
        <taxon>Spermatophyta</taxon>
        <taxon>Magnoliopsida</taxon>
        <taxon>Liliopsida</taxon>
        <taxon>Poales</taxon>
        <taxon>Poaceae</taxon>
        <taxon>PACMAD clade</taxon>
        <taxon>Panicoideae</taxon>
        <taxon>Panicodae</taxon>
        <taxon>Paniceae</taxon>
        <taxon>Panicinae</taxon>
        <taxon>Panicum</taxon>
        <taxon>Panicum sect. Hiantes</taxon>
    </lineage>
</organism>
<comment type="caution">
    <text evidence="2">The sequence shown here is derived from an EMBL/GenBank/DDBJ whole genome shotgun (WGS) entry which is preliminary data.</text>
</comment>
<dbReference type="Proteomes" id="UP000823388">
    <property type="component" value="Chromosome 7K"/>
</dbReference>
<dbReference type="EMBL" id="CM029049">
    <property type="protein sequence ID" value="KAG2572211.1"/>
    <property type="molecule type" value="Genomic_DNA"/>
</dbReference>
<keyword evidence="3" id="KW-1185">Reference proteome</keyword>
<evidence type="ECO:0000313" key="2">
    <source>
        <dbReference type="EMBL" id="KAG2572211.1"/>
    </source>
</evidence>
<dbReference type="AlphaFoldDB" id="A0A8T0QBG9"/>
<evidence type="ECO:0000313" key="3">
    <source>
        <dbReference type="Proteomes" id="UP000823388"/>
    </source>
</evidence>
<feature type="region of interest" description="Disordered" evidence="1">
    <location>
        <begin position="53"/>
        <end position="98"/>
    </location>
</feature>
<sequence>MQMEIKERRGRGLRGVICAELSAERKGCLGTEPSIGRKSRNLIAKPEERAQFGKGRALRRCERDGSSHTGVDETDRTVRSIAQARRSRRGTTTTDERRLKKTSPLASFRYQVYARALLRVK</sequence>
<proteinExistence type="predicted"/>
<accession>A0A8T0QBG9</accession>
<evidence type="ECO:0000256" key="1">
    <source>
        <dbReference type="SAM" id="MobiDB-lite"/>
    </source>
</evidence>
<gene>
    <name evidence="2" type="ORF">PVAP13_7KG160055</name>
</gene>
<protein>
    <submittedName>
        <fullName evidence="2">Uncharacterized protein</fullName>
    </submittedName>
</protein>
<feature type="compositionally biased region" description="Basic and acidic residues" evidence="1">
    <location>
        <begin position="59"/>
        <end position="78"/>
    </location>
</feature>